<dbReference type="EMBL" id="DS547099">
    <property type="protein sequence ID" value="EDR09742.1"/>
    <property type="molecule type" value="Genomic_DNA"/>
</dbReference>
<gene>
    <name evidence="1" type="ORF">LACBIDRAFT_326320</name>
</gene>
<evidence type="ECO:0000313" key="2">
    <source>
        <dbReference type="Proteomes" id="UP000001194"/>
    </source>
</evidence>
<dbReference type="Proteomes" id="UP000001194">
    <property type="component" value="Unassembled WGS sequence"/>
</dbReference>
<name>B0D816_LACBS</name>
<dbReference type="KEGG" id="lbc:LACBIDRAFT_326320"/>
<protein>
    <submittedName>
        <fullName evidence="1">Predicted protein</fullName>
    </submittedName>
</protein>
<reference evidence="1 2" key="1">
    <citation type="journal article" date="2008" name="Nature">
        <title>The genome of Laccaria bicolor provides insights into mycorrhizal symbiosis.</title>
        <authorList>
            <person name="Martin F."/>
            <person name="Aerts A."/>
            <person name="Ahren D."/>
            <person name="Brun A."/>
            <person name="Danchin E.G.J."/>
            <person name="Duchaussoy F."/>
            <person name="Gibon J."/>
            <person name="Kohler A."/>
            <person name="Lindquist E."/>
            <person name="Pereda V."/>
            <person name="Salamov A."/>
            <person name="Shapiro H.J."/>
            <person name="Wuyts J."/>
            <person name="Blaudez D."/>
            <person name="Buee M."/>
            <person name="Brokstein P."/>
            <person name="Canbaeck B."/>
            <person name="Cohen D."/>
            <person name="Courty P.E."/>
            <person name="Coutinho P.M."/>
            <person name="Delaruelle C."/>
            <person name="Detter J.C."/>
            <person name="Deveau A."/>
            <person name="DiFazio S."/>
            <person name="Duplessis S."/>
            <person name="Fraissinet-Tachet L."/>
            <person name="Lucic E."/>
            <person name="Frey-Klett P."/>
            <person name="Fourrey C."/>
            <person name="Feussner I."/>
            <person name="Gay G."/>
            <person name="Grimwood J."/>
            <person name="Hoegger P.J."/>
            <person name="Jain P."/>
            <person name="Kilaru S."/>
            <person name="Labbe J."/>
            <person name="Lin Y.C."/>
            <person name="Legue V."/>
            <person name="Le Tacon F."/>
            <person name="Marmeisse R."/>
            <person name="Melayah D."/>
            <person name="Montanini B."/>
            <person name="Muratet M."/>
            <person name="Nehls U."/>
            <person name="Niculita-Hirzel H."/>
            <person name="Oudot-Le Secq M.P."/>
            <person name="Peter M."/>
            <person name="Quesneville H."/>
            <person name="Rajashekar B."/>
            <person name="Reich M."/>
            <person name="Rouhier N."/>
            <person name="Schmutz J."/>
            <person name="Yin T."/>
            <person name="Chalot M."/>
            <person name="Henrissat B."/>
            <person name="Kuees U."/>
            <person name="Lucas S."/>
            <person name="Van de Peer Y."/>
            <person name="Podila G.K."/>
            <person name="Polle A."/>
            <person name="Pukkila P.J."/>
            <person name="Richardson P.M."/>
            <person name="Rouze P."/>
            <person name="Sanders I.R."/>
            <person name="Stajich J.E."/>
            <person name="Tunlid A."/>
            <person name="Tuskan G."/>
            <person name="Grigoriev I.V."/>
        </authorList>
    </citation>
    <scope>NUCLEOTIDE SEQUENCE [LARGE SCALE GENOMIC DNA]</scope>
    <source>
        <strain evidence="2">S238N-H82 / ATCC MYA-4686</strain>
    </source>
</reference>
<dbReference type="InParanoid" id="B0D816"/>
<dbReference type="RefSeq" id="XP_001880091.1">
    <property type="nucleotide sequence ID" value="XM_001880056.1"/>
</dbReference>
<dbReference type="HOGENOM" id="CLU_1124720_0_0_1"/>
<dbReference type="GeneID" id="6075360"/>
<evidence type="ECO:0000313" key="1">
    <source>
        <dbReference type="EMBL" id="EDR09742.1"/>
    </source>
</evidence>
<proteinExistence type="predicted"/>
<accession>B0D816</accession>
<dbReference type="AlphaFoldDB" id="B0D816"/>
<sequence length="247" mass="27695">MAIDYAMGILTLKYDSLLRSASSPCQVVATDFNRKTESVDLGNVMVPGDILQFEGMDLERIPHTSSTTLTWQSIITRQEHIKFIGVYWIHYVPASLDGRHTGYHVGVPDLWCIIRFYPWSSIIKLPFELVILLVNWGWGGVTGAHFADVEAMAWIPSQGAALQHCATLVWVFMEGSSTQEDGWELHFVRISRVRTAANCNPPVYSYLTSHGLFDASLRLPALLELFSALHSTTQLGWRSEPPQNADT</sequence>
<organism evidence="2">
    <name type="scientific">Laccaria bicolor (strain S238N-H82 / ATCC MYA-4686)</name>
    <name type="common">Bicoloured deceiver</name>
    <name type="synonym">Laccaria laccata var. bicolor</name>
    <dbReference type="NCBI Taxonomy" id="486041"/>
    <lineage>
        <taxon>Eukaryota</taxon>
        <taxon>Fungi</taxon>
        <taxon>Dikarya</taxon>
        <taxon>Basidiomycota</taxon>
        <taxon>Agaricomycotina</taxon>
        <taxon>Agaricomycetes</taxon>
        <taxon>Agaricomycetidae</taxon>
        <taxon>Agaricales</taxon>
        <taxon>Agaricineae</taxon>
        <taxon>Hydnangiaceae</taxon>
        <taxon>Laccaria</taxon>
    </lineage>
</organism>
<keyword evidence="2" id="KW-1185">Reference proteome</keyword>